<feature type="transmembrane region" description="Helical" evidence="1">
    <location>
        <begin position="95"/>
        <end position="118"/>
    </location>
</feature>
<keyword evidence="2" id="KW-0030">Aminoacyl-tRNA synthetase</keyword>
<dbReference type="Proteomes" id="UP000217763">
    <property type="component" value="Chromosome"/>
</dbReference>
<dbReference type="GO" id="GO:0005886">
    <property type="term" value="C:plasma membrane"/>
    <property type="evidence" value="ECO:0007669"/>
    <property type="project" value="TreeGrafter"/>
</dbReference>
<keyword evidence="3" id="KW-1185">Reference proteome</keyword>
<sequence>MSLLPVLALLAGAAIAVQAGLNAQLGVQLRHVLLGTTIAFGVAAGTSLLASLALPRSWPGPDTLQAVPGHLWFGGALSALGVGLFYFLIPRMGVGPMMSFALTGQLAVALIVSHYGWFELPVRPLTPLKLLGAVALVAGIILINRE</sequence>
<keyword evidence="1" id="KW-0472">Membrane</keyword>
<dbReference type="GO" id="GO:0004812">
    <property type="term" value="F:aminoacyl-tRNA ligase activity"/>
    <property type="evidence" value="ECO:0007669"/>
    <property type="project" value="UniProtKB-KW"/>
</dbReference>
<keyword evidence="1" id="KW-1133">Transmembrane helix</keyword>
<evidence type="ECO:0000313" key="2">
    <source>
        <dbReference type="EMBL" id="ATG73389.1"/>
    </source>
</evidence>
<dbReference type="Pfam" id="PF04657">
    <property type="entry name" value="DMT_YdcZ"/>
    <property type="match status" value="1"/>
</dbReference>
<evidence type="ECO:0000313" key="3">
    <source>
        <dbReference type="Proteomes" id="UP000217763"/>
    </source>
</evidence>
<evidence type="ECO:0000256" key="1">
    <source>
        <dbReference type="SAM" id="Phobius"/>
    </source>
</evidence>
<keyword evidence="2" id="KW-0436">Ligase</keyword>
<feature type="transmembrane region" description="Helical" evidence="1">
    <location>
        <begin position="66"/>
        <end position="89"/>
    </location>
</feature>
<dbReference type="InterPro" id="IPR006750">
    <property type="entry name" value="YdcZ"/>
</dbReference>
<dbReference type="PANTHER" id="PTHR34821">
    <property type="entry name" value="INNER MEMBRANE PROTEIN YDCZ"/>
    <property type="match status" value="1"/>
</dbReference>
<dbReference type="AlphaFoldDB" id="A0A291HMQ1"/>
<protein>
    <submittedName>
        <fullName evidence="2">Glycyl-tRNA synthetase subunit beta</fullName>
    </submittedName>
</protein>
<dbReference type="RefSeq" id="WP_096778739.1">
    <property type="nucleotide sequence ID" value="NZ_CP012621.1"/>
</dbReference>
<dbReference type="EMBL" id="CP012621">
    <property type="protein sequence ID" value="ATG73389.1"/>
    <property type="molecule type" value="Genomic_DNA"/>
</dbReference>
<reference evidence="3" key="1">
    <citation type="submission" date="2015-09" db="EMBL/GenBank/DDBJ databases">
        <authorList>
            <person name="Shao Z."/>
            <person name="Wang L."/>
        </authorList>
    </citation>
    <scope>NUCLEOTIDE SEQUENCE [LARGE SCALE GENOMIC DNA]</scope>
    <source>
        <strain evidence="3">F13-1</strain>
    </source>
</reference>
<proteinExistence type="predicted"/>
<feature type="transmembrane region" description="Helical" evidence="1">
    <location>
        <begin position="125"/>
        <end position="143"/>
    </location>
</feature>
<organism evidence="2 3">
    <name type="scientific">Zobellella denitrificans</name>
    <dbReference type="NCBI Taxonomy" id="347534"/>
    <lineage>
        <taxon>Bacteria</taxon>
        <taxon>Pseudomonadati</taxon>
        <taxon>Pseudomonadota</taxon>
        <taxon>Gammaproteobacteria</taxon>
        <taxon>Aeromonadales</taxon>
        <taxon>Aeromonadaceae</taxon>
        <taxon>Zobellella</taxon>
    </lineage>
</organism>
<gene>
    <name evidence="2" type="ORF">AN401_05525</name>
</gene>
<name>A0A291HMQ1_9GAMM</name>
<dbReference type="PANTHER" id="PTHR34821:SF2">
    <property type="entry name" value="INNER MEMBRANE PROTEIN YDCZ"/>
    <property type="match status" value="1"/>
</dbReference>
<feature type="transmembrane region" description="Helical" evidence="1">
    <location>
        <begin position="32"/>
        <end position="54"/>
    </location>
</feature>
<dbReference type="KEGG" id="zdf:AN401_05525"/>
<accession>A0A291HMQ1</accession>
<keyword evidence="1" id="KW-0812">Transmembrane</keyword>